<proteinExistence type="predicted"/>
<accession>A0AA38GWH9</accession>
<organism evidence="1 2">
    <name type="scientific">Taxus chinensis</name>
    <name type="common">Chinese yew</name>
    <name type="synonym">Taxus wallichiana var. chinensis</name>
    <dbReference type="NCBI Taxonomy" id="29808"/>
    <lineage>
        <taxon>Eukaryota</taxon>
        <taxon>Viridiplantae</taxon>
        <taxon>Streptophyta</taxon>
        <taxon>Embryophyta</taxon>
        <taxon>Tracheophyta</taxon>
        <taxon>Spermatophyta</taxon>
        <taxon>Pinopsida</taxon>
        <taxon>Pinidae</taxon>
        <taxon>Conifers II</taxon>
        <taxon>Cupressales</taxon>
        <taxon>Taxaceae</taxon>
        <taxon>Taxus</taxon>
    </lineage>
</organism>
<gene>
    <name evidence="1" type="ORF">KI387_007958</name>
</gene>
<feature type="non-terminal residue" evidence="1">
    <location>
        <position position="64"/>
    </location>
</feature>
<reference evidence="1 2" key="1">
    <citation type="journal article" date="2021" name="Nat. Plants">
        <title>The Taxus genome provides insights into paclitaxel biosynthesis.</title>
        <authorList>
            <person name="Xiong X."/>
            <person name="Gou J."/>
            <person name="Liao Q."/>
            <person name="Li Y."/>
            <person name="Zhou Q."/>
            <person name="Bi G."/>
            <person name="Li C."/>
            <person name="Du R."/>
            <person name="Wang X."/>
            <person name="Sun T."/>
            <person name="Guo L."/>
            <person name="Liang H."/>
            <person name="Lu P."/>
            <person name="Wu Y."/>
            <person name="Zhang Z."/>
            <person name="Ro D.K."/>
            <person name="Shang Y."/>
            <person name="Huang S."/>
            <person name="Yan J."/>
        </authorList>
    </citation>
    <scope>NUCLEOTIDE SEQUENCE [LARGE SCALE GENOMIC DNA]</scope>
    <source>
        <strain evidence="1">Ta-2019</strain>
    </source>
</reference>
<dbReference type="EMBL" id="JAHRHJ020000002">
    <property type="protein sequence ID" value="KAH9327780.1"/>
    <property type="molecule type" value="Genomic_DNA"/>
</dbReference>
<name>A0AA38GWH9_TAXCH</name>
<feature type="non-terminal residue" evidence="1">
    <location>
        <position position="1"/>
    </location>
</feature>
<sequence>MDDEDEYDERVADMNSESYVVMTWEQANNKEKVVQSAKKSKEFPITIPVVARRGAHIPTTSTQK</sequence>
<dbReference type="Proteomes" id="UP000824469">
    <property type="component" value="Unassembled WGS sequence"/>
</dbReference>
<dbReference type="AlphaFoldDB" id="A0AA38GWH9"/>
<evidence type="ECO:0000313" key="2">
    <source>
        <dbReference type="Proteomes" id="UP000824469"/>
    </source>
</evidence>
<evidence type="ECO:0000313" key="1">
    <source>
        <dbReference type="EMBL" id="KAH9327780.1"/>
    </source>
</evidence>
<keyword evidence="2" id="KW-1185">Reference proteome</keyword>
<comment type="caution">
    <text evidence="1">The sequence shown here is derived from an EMBL/GenBank/DDBJ whole genome shotgun (WGS) entry which is preliminary data.</text>
</comment>
<protein>
    <submittedName>
        <fullName evidence="1">Uncharacterized protein</fullName>
    </submittedName>
</protein>